<dbReference type="Proteomes" id="UP001154420">
    <property type="component" value="Unassembled WGS sequence"/>
</dbReference>
<evidence type="ECO:0000313" key="2">
    <source>
        <dbReference type="Proteomes" id="UP001154420"/>
    </source>
</evidence>
<accession>A0A9X5BGJ5</accession>
<keyword evidence="2" id="KW-1185">Reference proteome</keyword>
<reference evidence="1" key="1">
    <citation type="submission" date="2018-09" db="EMBL/GenBank/DDBJ databases">
        <title>Murine metabolic-syndrome-specific gut microbial biobank.</title>
        <authorList>
            <person name="Liu C."/>
        </authorList>
    </citation>
    <scope>NUCLEOTIDE SEQUENCE</scope>
    <source>
        <strain evidence="1">D42-62</strain>
    </source>
</reference>
<evidence type="ECO:0000313" key="1">
    <source>
        <dbReference type="EMBL" id="NBJ93242.1"/>
    </source>
</evidence>
<dbReference type="AlphaFoldDB" id="A0A9X5BGJ5"/>
<sequence length="59" mass="7020">MVRKAIIKKKLDDSSFNKGIIGKPKNERIWRQWIRLTAVLDFRTELWVLQLPDLVKGKE</sequence>
<organism evidence="1 2">
    <name type="scientific">Parablautia muri</name>
    <dbReference type="NCBI Taxonomy" id="2320879"/>
    <lineage>
        <taxon>Bacteria</taxon>
        <taxon>Bacillati</taxon>
        <taxon>Bacillota</taxon>
        <taxon>Clostridia</taxon>
        <taxon>Lachnospirales</taxon>
        <taxon>Lachnospiraceae</taxon>
        <taxon>Parablautia</taxon>
    </lineage>
</organism>
<name>A0A9X5BGJ5_9FIRM</name>
<protein>
    <submittedName>
        <fullName evidence="1">Uncharacterized protein</fullName>
    </submittedName>
</protein>
<gene>
    <name evidence="1" type="ORF">D5281_11710</name>
</gene>
<dbReference type="EMBL" id="QZDT01000017">
    <property type="protein sequence ID" value="NBJ93242.1"/>
    <property type="molecule type" value="Genomic_DNA"/>
</dbReference>
<comment type="caution">
    <text evidence="1">The sequence shown here is derived from an EMBL/GenBank/DDBJ whole genome shotgun (WGS) entry which is preliminary data.</text>
</comment>
<proteinExistence type="predicted"/>